<dbReference type="EMBL" id="MIGC01000321">
    <property type="protein sequence ID" value="PHJ25302.1"/>
    <property type="molecule type" value="Genomic_DNA"/>
</dbReference>
<dbReference type="GeneID" id="94424259"/>
<organism evidence="1 2">
    <name type="scientific">Cystoisospora suis</name>
    <dbReference type="NCBI Taxonomy" id="483139"/>
    <lineage>
        <taxon>Eukaryota</taxon>
        <taxon>Sar</taxon>
        <taxon>Alveolata</taxon>
        <taxon>Apicomplexa</taxon>
        <taxon>Conoidasida</taxon>
        <taxon>Coccidia</taxon>
        <taxon>Eucoccidiorida</taxon>
        <taxon>Eimeriorina</taxon>
        <taxon>Sarcocystidae</taxon>
        <taxon>Cystoisospora</taxon>
    </lineage>
</organism>
<sequence length="37" mass="4343">MKQSNCLKLADFLSFSPFKFISLSKHTVVYTFNHSYL</sequence>
<protein>
    <submittedName>
        <fullName evidence="1">Uncharacterized protein</fullName>
    </submittedName>
</protein>
<comment type="caution">
    <text evidence="1">The sequence shown here is derived from an EMBL/GenBank/DDBJ whole genome shotgun (WGS) entry which is preliminary data.</text>
</comment>
<evidence type="ECO:0000313" key="2">
    <source>
        <dbReference type="Proteomes" id="UP000221165"/>
    </source>
</evidence>
<proteinExistence type="predicted"/>
<gene>
    <name evidence="1" type="ORF">CSUI_000841</name>
</gene>
<accession>A0A2C6LEN4</accession>
<dbReference type="Proteomes" id="UP000221165">
    <property type="component" value="Unassembled WGS sequence"/>
</dbReference>
<dbReference type="AlphaFoldDB" id="A0A2C6LEN4"/>
<name>A0A2C6LEN4_9APIC</name>
<dbReference type="RefSeq" id="XP_067926974.1">
    <property type="nucleotide sequence ID" value="XM_068061048.1"/>
</dbReference>
<evidence type="ECO:0000313" key="1">
    <source>
        <dbReference type="EMBL" id="PHJ25302.1"/>
    </source>
</evidence>
<keyword evidence="2" id="KW-1185">Reference proteome</keyword>
<dbReference type="VEuPathDB" id="ToxoDB:CSUI_000841"/>
<reference evidence="1 2" key="1">
    <citation type="journal article" date="2017" name="Int. J. Parasitol.">
        <title>The genome of the protozoan parasite Cystoisospora suis and a reverse vaccinology approach to identify vaccine candidates.</title>
        <authorList>
            <person name="Palmieri N."/>
            <person name="Shrestha A."/>
            <person name="Ruttkowski B."/>
            <person name="Beck T."/>
            <person name="Vogl C."/>
            <person name="Tomley F."/>
            <person name="Blake D.P."/>
            <person name="Joachim A."/>
        </authorList>
    </citation>
    <scope>NUCLEOTIDE SEQUENCE [LARGE SCALE GENOMIC DNA]</scope>
    <source>
        <strain evidence="1 2">Wien I</strain>
    </source>
</reference>